<name>A0A7J6DNG8_CANSA</name>
<comment type="caution">
    <text evidence="1">The sequence shown here is derived from an EMBL/GenBank/DDBJ whole genome shotgun (WGS) entry which is preliminary data.</text>
</comment>
<organism evidence="1 2">
    <name type="scientific">Cannabis sativa</name>
    <name type="common">Hemp</name>
    <name type="synonym">Marijuana</name>
    <dbReference type="NCBI Taxonomy" id="3483"/>
    <lineage>
        <taxon>Eukaryota</taxon>
        <taxon>Viridiplantae</taxon>
        <taxon>Streptophyta</taxon>
        <taxon>Embryophyta</taxon>
        <taxon>Tracheophyta</taxon>
        <taxon>Spermatophyta</taxon>
        <taxon>Magnoliopsida</taxon>
        <taxon>eudicotyledons</taxon>
        <taxon>Gunneridae</taxon>
        <taxon>Pentapetalae</taxon>
        <taxon>rosids</taxon>
        <taxon>fabids</taxon>
        <taxon>Rosales</taxon>
        <taxon>Cannabaceae</taxon>
        <taxon>Cannabis</taxon>
    </lineage>
</organism>
<sequence>MPLNDSNRAPMIHNTTTTVTTTSPNIAVTLPMPSYLQNSFPFATYPPSSTNINLHQSTSFLSSPLPSAIFTNTAGFPNIPKDISMPNSQQNEVSKGKKVVIDEGDKENCNPNKVFKRQINAESLRSVLKRCRSNTTSSHSGPDPNLLVADLITEHRTWDMISLETNFNQADIDRVLSIPLSLYPHDDVLIWNQSFTGVYNSCFLSSAGVFGMKGMHFTMGIQFAHQLLLLHMLHRI</sequence>
<keyword evidence="2" id="KW-1185">Reference proteome</keyword>
<dbReference type="AlphaFoldDB" id="A0A7J6DNG8"/>
<gene>
    <name evidence="1" type="ORF">G4B88_020260</name>
</gene>
<evidence type="ECO:0000313" key="2">
    <source>
        <dbReference type="Proteomes" id="UP000583929"/>
    </source>
</evidence>
<dbReference type="Proteomes" id="UP000583929">
    <property type="component" value="Unassembled WGS sequence"/>
</dbReference>
<proteinExistence type="predicted"/>
<evidence type="ECO:0000313" key="1">
    <source>
        <dbReference type="EMBL" id="KAF4347654.1"/>
    </source>
</evidence>
<accession>A0A7J6DNG8</accession>
<dbReference type="EMBL" id="JAATIQ010000788">
    <property type="protein sequence ID" value="KAF4347654.1"/>
    <property type="molecule type" value="Genomic_DNA"/>
</dbReference>
<protein>
    <submittedName>
        <fullName evidence="1">Uncharacterized protein</fullName>
    </submittedName>
</protein>
<reference evidence="1 2" key="1">
    <citation type="journal article" date="2020" name="bioRxiv">
        <title>Sequence and annotation of 42 cannabis genomes reveals extensive copy number variation in cannabinoid synthesis and pathogen resistance genes.</title>
        <authorList>
            <person name="Mckernan K.J."/>
            <person name="Helbert Y."/>
            <person name="Kane L.T."/>
            <person name="Ebling H."/>
            <person name="Zhang L."/>
            <person name="Liu B."/>
            <person name="Eaton Z."/>
            <person name="Mclaughlin S."/>
            <person name="Kingan S."/>
            <person name="Baybayan P."/>
            <person name="Concepcion G."/>
            <person name="Jordan M."/>
            <person name="Riva A."/>
            <person name="Barbazuk W."/>
            <person name="Harkins T."/>
        </authorList>
    </citation>
    <scope>NUCLEOTIDE SEQUENCE [LARGE SCALE GENOMIC DNA]</scope>
    <source>
        <strain evidence="2">cv. Jamaican Lion 4</strain>
        <tissue evidence="1">Leaf</tissue>
    </source>
</reference>